<feature type="non-terminal residue" evidence="1">
    <location>
        <position position="1"/>
    </location>
</feature>
<feature type="non-terminal residue" evidence="1">
    <location>
        <position position="244"/>
    </location>
</feature>
<dbReference type="EMBL" id="UINC01203502">
    <property type="protein sequence ID" value="SVE23793.1"/>
    <property type="molecule type" value="Genomic_DNA"/>
</dbReference>
<evidence type="ECO:0008006" key="2">
    <source>
        <dbReference type="Google" id="ProtNLM"/>
    </source>
</evidence>
<accession>A0A383BVF6</accession>
<name>A0A383BVF6_9ZZZZ</name>
<reference evidence="1" key="1">
    <citation type="submission" date="2018-05" db="EMBL/GenBank/DDBJ databases">
        <authorList>
            <person name="Lanie J.A."/>
            <person name="Ng W.-L."/>
            <person name="Kazmierczak K.M."/>
            <person name="Andrzejewski T.M."/>
            <person name="Davidsen T.M."/>
            <person name="Wayne K.J."/>
            <person name="Tettelin H."/>
            <person name="Glass J.I."/>
            <person name="Rusch D."/>
            <person name="Podicherti R."/>
            <person name="Tsui H.-C.T."/>
            <person name="Winkler M.E."/>
        </authorList>
    </citation>
    <scope>NUCLEOTIDE SEQUENCE</scope>
</reference>
<dbReference type="AlphaFoldDB" id="A0A383BVF6"/>
<organism evidence="1">
    <name type="scientific">marine metagenome</name>
    <dbReference type="NCBI Taxonomy" id="408172"/>
    <lineage>
        <taxon>unclassified sequences</taxon>
        <taxon>metagenomes</taxon>
        <taxon>ecological metagenomes</taxon>
    </lineage>
</organism>
<evidence type="ECO:0000313" key="1">
    <source>
        <dbReference type="EMBL" id="SVE23793.1"/>
    </source>
</evidence>
<dbReference type="SUPFAM" id="SSF56935">
    <property type="entry name" value="Porins"/>
    <property type="match status" value="1"/>
</dbReference>
<proteinExistence type="predicted"/>
<gene>
    <name evidence="1" type="ORF">METZ01_LOCUS476647</name>
</gene>
<protein>
    <recommendedName>
        <fullName evidence="2">TonB-dependent receptor-like beta-barrel domain-containing protein</fullName>
    </recommendedName>
</protein>
<sequence length="244" mass="28273">LRSQNNNGHLNAYRIFNVDDVNFFWLNDSSLWHSTKSGDSSHVPMNTSNNLSVLGKLSFNVFRGIRFSALYSYSDDSWFGYDHSFKYNPDGRAGSYKNTHYTALQLNHMITPKLFYELKLSSVNNYSGVYLYKDPLDTNYIHDFHLNNYGSGFFTGGQQKDHTKRTMIDETYKFDLTWQANHSHSFKLGILSIAHDIDNKWRQIRNKFEGEYVEDPLTYEPEVFGGDSTVYADIYEVKPQEAAA</sequence>